<keyword evidence="3" id="KW-1185">Reference proteome</keyword>
<dbReference type="EMBL" id="CP133619">
    <property type="protein sequence ID" value="WMV41845.1"/>
    <property type="molecule type" value="Genomic_DNA"/>
</dbReference>
<proteinExistence type="predicted"/>
<name>A0AAF0U9H6_SOLVR</name>
<sequence>MECKMTIRLGRSLSIDSNSPRRKGRDDSKRKWRYGFSVGERELIDEGIFLFAWLKNNGGCKYGGRRRIWWLYEEG</sequence>
<gene>
    <name evidence="2" type="ORF">MTR67_035230</name>
</gene>
<dbReference type="AlphaFoldDB" id="A0AAF0U9H6"/>
<evidence type="ECO:0000313" key="3">
    <source>
        <dbReference type="Proteomes" id="UP001234989"/>
    </source>
</evidence>
<accession>A0AAF0U9H6</accession>
<evidence type="ECO:0000313" key="2">
    <source>
        <dbReference type="EMBL" id="WMV41845.1"/>
    </source>
</evidence>
<feature type="region of interest" description="Disordered" evidence="1">
    <location>
        <begin position="1"/>
        <end position="27"/>
    </location>
</feature>
<evidence type="ECO:0000256" key="1">
    <source>
        <dbReference type="SAM" id="MobiDB-lite"/>
    </source>
</evidence>
<organism evidence="2 3">
    <name type="scientific">Solanum verrucosum</name>
    <dbReference type="NCBI Taxonomy" id="315347"/>
    <lineage>
        <taxon>Eukaryota</taxon>
        <taxon>Viridiplantae</taxon>
        <taxon>Streptophyta</taxon>
        <taxon>Embryophyta</taxon>
        <taxon>Tracheophyta</taxon>
        <taxon>Spermatophyta</taxon>
        <taxon>Magnoliopsida</taxon>
        <taxon>eudicotyledons</taxon>
        <taxon>Gunneridae</taxon>
        <taxon>Pentapetalae</taxon>
        <taxon>asterids</taxon>
        <taxon>lamiids</taxon>
        <taxon>Solanales</taxon>
        <taxon>Solanaceae</taxon>
        <taxon>Solanoideae</taxon>
        <taxon>Solaneae</taxon>
        <taxon>Solanum</taxon>
    </lineage>
</organism>
<protein>
    <submittedName>
        <fullName evidence="2">Uncharacterized protein</fullName>
    </submittedName>
</protein>
<dbReference type="Proteomes" id="UP001234989">
    <property type="component" value="Chromosome 8"/>
</dbReference>
<reference evidence="2" key="1">
    <citation type="submission" date="2023-08" db="EMBL/GenBank/DDBJ databases">
        <title>A de novo genome assembly of Solanum verrucosum Schlechtendal, a Mexican diploid species geographically isolated from the other diploid A-genome species in potato relatives.</title>
        <authorList>
            <person name="Hosaka K."/>
        </authorList>
    </citation>
    <scope>NUCLEOTIDE SEQUENCE</scope>
    <source>
        <tissue evidence="2">Young leaves</tissue>
    </source>
</reference>